<keyword evidence="3" id="KW-1185">Reference proteome</keyword>
<protein>
    <submittedName>
        <fullName evidence="2">Uncharacterized protein</fullName>
    </submittedName>
</protein>
<accession>A0A4Y2D791</accession>
<dbReference type="AlphaFoldDB" id="A0A4Y2D791"/>
<evidence type="ECO:0000256" key="1">
    <source>
        <dbReference type="SAM" id="MobiDB-lite"/>
    </source>
</evidence>
<feature type="compositionally biased region" description="Polar residues" evidence="1">
    <location>
        <begin position="60"/>
        <end position="72"/>
    </location>
</feature>
<comment type="caution">
    <text evidence="2">The sequence shown here is derived from an EMBL/GenBank/DDBJ whole genome shotgun (WGS) entry which is preliminary data.</text>
</comment>
<reference evidence="2 3" key="1">
    <citation type="journal article" date="2019" name="Sci. Rep.">
        <title>Orb-weaving spider Araneus ventricosus genome elucidates the spidroin gene catalogue.</title>
        <authorList>
            <person name="Kono N."/>
            <person name="Nakamura H."/>
            <person name="Ohtoshi R."/>
            <person name="Moran D.A.P."/>
            <person name="Shinohara A."/>
            <person name="Yoshida Y."/>
            <person name="Fujiwara M."/>
            <person name="Mori M."/>
            <person name="Tomita M."/>
            <person name="Arakawa K."/>
        </authorList>
    </citation>
    <scope>NUCLEOTIDE SEQUENCE [LARGE SCALE GENOMIC DNA]</scope>
</reference>
<dbReference type="EMBL" id="BGPR01000317">
    <property type="protein sequence ID" value="GBM12652.1"/>
    <property type="molecule type" value="Genomic_DNA"/>
</dbReference>
<name>A0A4Y2D791_ARAVE</name>
<evidence type="ECO:0000313" key="3">
    <source>
        <dbReference type="Proteomes" id="UP000499080"/>
    </source>
</evidence>
<sequence>MSAADRRTAAPGGHERDVREKAITMQRNQYLSESAFGGFEEISGTLSCHTCIVPVVGKTQDPSPRSDLTTGNMEDSSSDMEEEQDEPWPSIAEAKTF</sequence>
<evidence type="ECO:0000313" key="2">
    <source>
        <dbReference type="EMBL" id="GBM12652.1"/>
    </source>
</evidence>
<feature type="region of interest" description="Disordered" evidence="1">
    <location>
        <begin position="56"/>
        <end position="97"/>
    </location>
</feature>
<feature type="region of interest" description="Disordered" evidence="1">
    <location>
        <begin position="1"/>
        <end position="21"/>
    </location>
</feature>
<organism evidence="2 3">
    <name type="scientific">Araneus ventricosus</name>
    <name type="common">Orbweaver spider</name>
    <name type="synonym">Epeira ventricosa</name>
    <dbReference type="NCBI Taxonomy" id="182803"/>
    <lineage>
        <taxon>Eukaryota</taxon>
        <taxon>Metazoa</taxon>
        <taxon>Ecdysozoa</taxon>
        <taxon>Arthropoda</taxon>
        <taxon>Chelicerata</taxon>
        <taxon>Arachnida</taxon>
        <taxon>Araneae</taxon>
        <taxon>Araneomorphae</taxon>
        <taxon>Entelegynae</taxon>
        <taxon>Araneoidea</taxon>
        <taxon>Araneidae</taxon>
        <taxon>Araneus</taxon>
    </lineage>
</organism>
<feature type="compositionally biased region" description="Acidic residues" evidence="1">
    <location>
        <begin position="76"/>
        <end position="86"/>
    </location>
</feature>
<dbReference type="Proteomes" id="UP000499080">
    <property type="component" value="Unassembled WGS sequence"/>
</dbReference>
<gene>
    <name evidence="2" type="ORF">AVEN_46142_1</name>
</gene>
<proteinExistence type="predicted"/>